<dbReference type="Pfam" id="PF19890">
    <property type="entry name" value="DUF6363"/>
    <property type="match status" value="1"/>
</dbReference>
<feature type="short sequence motif" description="GXGXXG" evidence="4">
    <location>
        <begin position="10"/>
        <end position="15"/>
    </location>
</feature>
<name>A0A926ECD9_9FIRM</name>
<dbReference type="Proteomes" id="UP000660861">
    <property type="component" value="Unassembled WGS sequence"/>
</dbReference>
<dbReference type="PANTHER" id="PTHR14226:SF25">
    <property type="entry name" value="PHOSPHOESTERASE"/>
    <property type="match status" value="1"/>
</dbReference>
<dbReference type="Gene3D" id="3.40.1090.10">
    <property type="entry name" value="Cytosolic phospholipase A2 catalytic domain"/>
    <property type="match status" value="2"/>
</dbReference>
<keyword evidence="2 4" id="KW-0442">Lipid degradation</keyword>
<evidence type="ECO:0000313" key="6">
    <source>
        <dbReference type="EMBL" id="MBC8570490.1"/>
    </source>
</evidence>
<dbReference type="Pfam" id="PF01734">
    <property type="entry name" value="Patatin"/>
    <property type="match status" value="1"/>
</dbReference>
<evidence type="ECO:0000256" key="2">
    <source>
        <dbReference type="ARBA" id="ARBA00022963"/>
    </source>
</evidence>
<gene>
    <name evidence="6" type="ORF">H8709_06555</name>
</gene>
<sequence length="282" mass="31831">MENIGLVLEGGGLRGLYTIGVLDFFMDHNLYLPYVVGVSAGACNGCSYVSRQRGRNYEINIGYIEDPRYLSLRSLIKTGSLFGMDFIFKDMPHHLVPLDYDTFYGSDTAFYIGTTDCETGQALFFSKEEMDYDCTPLAASSSLPLISPIVSFAGHKLLDGGIADSIPIDKSIADGNKKHVVILTRDRAYRKEPGKHMALLRRKYRQYPQFVKALENRHLMYNRTLDELRRMEAEGSVFIIAPQNPVAVKSTDKNKRKLQALYDTGYIEASRCYEALLAFLEK</sequence>
<feature type="active site" description="Proton acceptor" evidence="4">
    <location>
        <position position="159"/>
    </location>
</feature>
<dbReference type="GO" id="GO:0016042">
    <property type="term" value="P:lipid catabolic process"/>
    <property type="evidence" value="ECO:0007669"/>
    <property type="project" value="UniProtKB-UniRule"/>
</dbReference>
<dbReference type="EMBL" id="JACRTC010000003">
    <property type="protein sequence ID" value="MBC8570490.1"/>
    <property type="molecule type" value="Genomic_DNA"/>
</dbReference>
<dbReference type="InterPro" id="IPR050301">
    <property type="entry name" value="NTE"/>
</dbReference>
<dbReference type="InterPro" id="IPR045943">
    <property type="entry name" value="DUF6363"/>
</dbReference>
<keyword evidence="7" id="KW-1185">Reference proteome</keyword>
<feature type="active site" description="Nucleophile" evidence="4">
    <location>
        <position position="39"/>
    </location>
</feature>
<proteinExistence type="predicted"/>
<evidence type="ECO:0000256" key="3">
    <source>
        <dbReference type="ARBA" id="ARBA00023098"/>
    </source>
</evidence>
<dbReference type="CDD" id="cd07208">
    <property type="entry name" value="Pat_hypo_Ecoli_yjju_like"/>
    <property type="match status" value="1"/>
</dbReference>
<evidence type="ECO:0000256" key="1">
    <source>
        <dbReference type="ARBA" id="ARBA00022801"/>
    </source>
</evidence>
<feature type="short sequence motif" description="GXSXG" evidence="4">
    <location>
        <begin position="37"/>
        <end position="41"/>
    </location>
</feature>
<dbReference type="PANTHER" id="PTHR14226">
    <property type="entry name" value="NEUROPATHY TARGET ESTERASE/SWISS CHEESE D.MELANOGASTER"/>
    <property type="match status" value="1"/>
</dbReference>
<dbReference type="SUPFAM" id="SSF52151">
    <property type="entry name" value="FabD/lysophospholipase-like"/>
    <property type="match status" value="1"/>
</dbReference>
<keyword evidence="1 4" id="KW-0378">Hydrolase</keyword>
<dbReference type="PROSITE" id="PS51635">
    <property type="entry name" value="PNPLA"/>
    <property type="match status" value="1"/>
</dbReference>
<evidence type="ECO:0000259" key="5">
    <source>
        <dbReference type="PROSITE" id="PS51635"/>
    </source>
</evidence>
<dbReference type="InterPro" id="IPR016035">
    <property type="entry name" value="Acyl_Trfase/lysoPLipase"/>
</dbReference>
<dbReference type="InterPro" id="IPR002641">
    <property type="entry name" value="PNPLA_dom"/>
</dbReference>
<keyword evidence="3 4" id="KW-0443">Lipid metabolism</keyword>
<feature type="domain" description="PNPLA" evidence="5">
    <location>
        <begin position="6"/>
        <end position="172"/>
    </location>
</feature>
<evidence type="ECO:0000313" key="7">
    <source>
        <dbReference type="Proteomes" id="UP000660861"/>
    </source>
</evidence>
<organism evidence="6 7">
    <name type="scientific">Zongyangia hominis</name>
    <dbReference type="NCBI Taxonomy" id="2763677"/>
    <lineage>
        <taxon>Bacteria</taxon>
        <taxon>Bacillati</taxon>
        <taxon>Bacillota</taxon>
        <taxon>Clostridia</taxon>
        <taxon>Eubacteriales</taxon>
        <taxon>Oscillospiraceae</taxon>
        <taxon>Zongyangia</taxon>
    </lineage>
</organism>
<dbReference type="InterPro" id="IPR037483">
    <property type="entry name" value="YjjU-like"/>
</dbReference>
<evidence type="ECO:0000256" key="4">
    <source>
        <dbReference type="PROSITE-ProRule" id="PRU01161"/>
    </source>
</evidence>
<dbReference type="RefSeq" id="WP_262397579.1">
    <property type="nucleotide sequence ID" value="NZ_JACRTC010000003.1"/>
</dbReference>
<comment type="caution">
    <text evidence="6">The sequence shown here is derived from an EMBL/GenBank/DDBJ whole genome shotgun (WGS) entry which is preliminary data.</text>
</comment>
<accession>A0A926ECD9</accession>
<dbReference type="AlphaFoldDB" id="A0A926ECD9"/>
<protein>
    <submittedName>
        <fullName evidence="6">Patatin family protein</fullName>
    </submittedName>
</protein>
<reference evidence="6" key="1">
    <citation type="submission" date="2020-08" db="EMBL/GenBank/DDBJ databases">
        <title>Genome public.</title>
        <authorList>
            <person name="Liu C."/>
            <person name="Sun Q."/>
        </authorList>
    </citation>
    <scope>NUCLEOTIDE SEQUENCE</scope>
    <source>
        <strain evidence="6">NSJ-54</strain>
    </source>
</reference>
<feature type="short sequence motif" description="DGA/G" evidence="4">
    <location>
        <begin position="159"/>
        <end position="161"/>
    </location>
</feature>
<dbReference type="GO" id="GO:0016787">
    <property type="term" value="F:hydrolase activity"/>
    <property type="evidence" value="ECO:0007669"/>
    <property type="project" value="UniProtKB-UniRule"/>
</dbReference>